<reference evidence="2 3" key="1">
    <citation type="submission" date="2019-07" db="EMBL/GenBank/DDBJ databases">
        <title>Lysobacter weifangensis sp. nov., isolated from bensulfuron-methyl contaminated farmland soil.</title>
        <authorList>
            <person name="Zhao H."/>
        </authorList>
    </citation>
    <scope>NUCLEOTIDE SEQUENCE [LARGE SCALE GENOMIC DNA]</scope>
    <source>
        <strain evidence="2 3">CC-Bw-6</strain>
    </source>
</reference>
<gene>
    <name evidence="2" type="ORF">FNZ56_04275</name>
</gene>
<dbReference type="OrthoDB" id="6027656at2"/>
<name>A0A516V893_9GAMM</name>
<evidence type="ECO:0000313" key="2">
    <source>
        <dbReference type="EMBL" id="QDQ74753.1"/>
    </source>
</evidence>
<dbReference type="AlphaFoldDB" id="A0A516V893"/>
<evidence type="ECO:0000256" key="1">
    <source>
        <dbReference type="SAM" id="MobiDB-lite"/>
    </source>
</evidence>
<accession>A0A516V893</accession>
<feature type="compositionally biased region" description="Basic and acidic residues" evidence="1">
    <location>
        <begin position="1"/>
        <end position="11"/>
    </location>
</feature>
<dbReference type="EMBL" id="CP041742">
    <property type="protein sequence ID" value="QDQ74753.1"/>
    <property type="molecule type" value="Genomic_DNA"/>
</dbReference>
<keyword evidence="3" id="KW-1185">Reference proteome</keyword>
<evidence type="ECO:0000313" key="3">
    <source>
        <dbReference type="Proteomes" id="UP000315891"/>
    </source>
</evidence>
<proteinExistence type="predicted"/>
<organism evidence="2 3">
    <name type="scientific">Pseudoluteimonas lycopersici</name>
    <dbReference type="NCBI Taxonomy" id="1324796"/>
    <lineage>
        <taxon>Bacteria</taxon>
        <taxon>Pseudomonadati</taxon>
        <taxon>Pseudomonadota</taxon>
        <taxon>Gammaproteobacteria</taxon>
        <taxon>Lysobacterales</taxon>
        <taxon>Lysobacteraceae</taxon>
        <taxon>Pseudoluteimonas</taxon>
    </lineage>
</organism>
<feature type="region of interest" description="Disordered" evidence="1">
    <location>
        <begin position="1"/>
        <end position="62"/>
    </location>
</feature>
<protein>
    <submittedName>
        <fullName evidence="2">Uncharacterized protein</fullName>
    </submittedName>
</protein>
<dbReference type="Proteomes" id="UP000315891">
    <property type="component" value="Chromosome"/>
</dbReference>
<sequence>MATMNQDRKDPAIPSDEPSKPETSLQRFKRKQRENENQDEALEETFPASDPVSPFIPAKPPQ</sequence>